<evidence type="ECO:0000259" key="8">
    <source>
        <dbReference type="PROSITE" id="PS50835"/>
    </source>
</evidence>
<dbReference type="Proteomes" id="UP001482620">
    <property type="component" value="Unassembled WGS sequence"/>
</dbReference>
<keyword evidence="6" id="KW-0393">Immunoglobulin domain</keyword>
<gene>
    <name evidence="9" type="ORF">ILYODFUR_004297</name>
</gene>
<dbReference type="InterPro" id="IPR013098">
    <property type="entry name" value="Ig_I-set"/>
</dbReference>
<feature type="compositionally biased region" description="Basic and acidic residues" evidence="7">
    <location>
        <begin position="444"/>
        <end position="460"/>
    </location>
</feature>
<evidence type="ECO:0000256" key="3">
    <source>
        <dbReference type="ARBA" id="ARBA00022553"/>
    </source>
</evidence>
<feature type="compositionally biased region" description="Basic and acidic residues" evidence="7">
    <location>
        <begin position="1147"/>
        <end position="1170"/>
    </location>
</feature>
<feature type="compositionally biased region" description="Basic and acidic residues" evidence="7">
    <location>
        <begin position="1396"/>
        <end position="1414"/>
    </location>
</feature>
<feature type="compositionally biased region" description="Basic and acidic residues" evidence="7">
    <location>
        <begin position="923"/>
        <end position="950"/>
    </location>
</feature>
<feature type="domain" description="Ig-like" evidence="8">
    <location>
        <begin position="2094"/>
        <end position="2164"/>
    </location>
</feature>
<protein>
    <recommendedName>
        <fullName evidence="8">Ig-like domain-containing protein</fullName>
    </recommendedName>
</protein>
<feature type="compositionally biased region" description="Basic and acidic residues" evidence="7">
    <location>
        <begin position="1066"/>
        <end position="1086"/>
    </location>
</feature>
<feature type="domain" description="Ig-like" evidence="8">
    <location>
        <begin position="2440"/>
        <end position="2532"/>
    </location>
</feature>
<feature type="region of interest" description="Disordered" evidence="7">
    <location>
        <begin position="444"/>
        <end position="464"/>
    </location>
</feature>
<evidence type="ECO:0000313" key="10">
    <source>
        <dbReference type="Proteomes" id="UP001482620"/>
    </source>
</evidence>
<keyword evidence="3" id="KW-0597">Phosphoprotein</keyword>
<feature type="domain" description="Ig-like" evidence="8">
    <location>
        <begin position="560"/>
        <end position="655"/>
    </location>
</feature>
<dbReference type="PRINTS" id="PR01217">
    <property type="entry name" value="PRICHEXTENSN"/>
</dbReference>
<dbReference type="SMART" id="SM00409">
    <property type="entry name" value="IG"/>
    <property type="match status" value="18"/>
</dbReference>
<feature type="domain" description="Ig-like" evidence="8">
    <location>
        <begin position="482"/>
        <end position="554"/>
    </location>
</feature>
<dbReference type="Pfam" id="PF18362">
    <property type="entry name" value="THB"/>
    <property type="match status" value="1"/>
</dbReference>
<feature type="compositionally biased region" description="Basic and acidic residues" evidence="7">
    <location>
        <begin position="1459"/>
        <end position="1480"/>
    </location>
</feature>
<feature type="domain" description="Ig-like" evidence="8">
    <location>
        <begin position="272"/>
        <end position="372"/>
    </location>
</feature>
<dbReference type="PANTHER" id="PTHR35971:SF5">
    <property type="entry name" value="OBSCURIN LIKE CYTOSKELETAL ADAPTOR 1"/>
    <property type="match status" value="1"/>
</dbReference>
<evidence type="ECO:0000256" key="1">
    <source>
        <dbReference type="ARBA" id="ARBA00004496"/>
    </source>
</evidence>
<feature type="compositionally biased region" description="Pro residues" evidence="7">
    <location>
        <begin position="1027"/>
        <end position="1036"/>
    </location>
</feature>
<evidence type="ECO:0000256" key="4">
    <source>
        <dbReference type="ARBA" id="ARBA00022737"/>
    </source>
</evidence>
<keyword evidence="2" id="KW-0963">Cytoplasm</keyword>
<dbReference type="InterPro" id="IPR003599">
    <property type="entry name" value="Ig_sub"/>
</dbReference>
<feature type="compositionally biased region" description="Basic and acidic residues" evidence="7">
    <location>
        <begin position="1177"/>
        <end position="1282"/>
    </location>
</feature>
<feature type="domain" description="Ig-like" evidence="8">
    <location>
        <begin position="2624"/>
        <end position="2671"/>
    </location>
</feature>
<evidence type="ECO:0000313" key="9">
    <source>
        <dbReference type="EMBL" id="MEQ2239417.1"/>
    </source>
</evidence>
<feature type="compositionally biased region" description="Basic and acidic residues" evidence="7">
    <location>
        <begin position="1422"/>
        <end position="1449"/>
    </location>
</feature>
<dbReference type="InterPro" id="IPR013783">
    <property type="entry name" value="Ig-like_fold"/>
</dbReference>
<dbReference type="InterPro" id="IPR007110">
    <property type="entry name" value="Ig-like_dom"/>
</dbReference>
<evidence type="ECO:0000256" key="2">
    <source>
        <dbReference type="ARBA" id="ARBA00022490"/>
    </source>
</evidence>
<dbReference type="Pfam" id="PF07679">
    <property type="entry name" value="I-set"/>
    <property type="match status" value="18"/>
</dbReference>
<sequence length="2671" mass="299063">MTGSAPIKVTWSKDHKDIRSGGNYKISCVDNTAHLTILKADKADTGKYFCHASNDMGKDSCSTDISVKERKNPPVFTKKPSEHIEDMEGKLVKIEGRVTGSQPVSVSWFKDGKEIHSSDKYDISFKSNVAVLCIKSSQVMDSGRYSCQASNEAGRASCDVTVGILEAKKPPVFDVPLKPVTVEEGDKLNLRCHVCGSAPLKVQWMKDRKELSSAGSIRLSFSDGTASLEVSSVSKHDAGDYLCKATNNAGAEFCKAKVIVKEKPGAAKPEAPAAAPTQKLDNLFFIEEPKTTHVTEKGTATFIAKVGGEPIPSVKWMKGKWRQLTHGGRISIVQKGEEAKLEIREVTKSDSGQYRCVASNKHGEIECNADMHVGEKKETPQLEGDLRAKLKKTPSKQKSPQEGKDIDIVELLRNVDPKEYEKYARMYGITDYRGLLQAIEQLKKERGEESGRPEMERGDRESDEDMARLVADLQKRMEGTEPVTVVKDISNQSIFTDEEAVFECEIKINYPEITLSWYKGTQKLDTGDKYDISISGDRHLLKIKKCQSSDQGNYRVVCGPHISSAKLTVTEVEVEKHLQDTSGKEGQSCTLSCQLSVPNVQAQWFKNGKQLEMKGRYSSEVKHKVQKLLIKDLKSEDRGRYSCIYQHLESSADLRVEAEQIHFTKRIHNIEVNERQSATFECEVSFDNAIVSWYKDTWELKECTKYNFRSEGRRHFMVIRNVTIEDEGVYSVIVRLEPRGEAKSTAELYLSGKEIELAMVPTDFPDSSVQRPEVPSSEEIQESVEFYQYEEKVKLRESAEYSYQYEEEVQQKVEYQSWTEETVTQQVSETKAASVAVDEKVETMKVEMREEIPTKLERKPEEKPTAVVEEPKKKPEARKPVEEKVPVVLVPEKKEVPAPKEPEEVKKPSAAPSLPAEKPGLPTKDEPKPQVPAEPKKLVPEAKPKAEPEVKPAPAPKAEPEPKPKPVPAPKIEPEPKPKPAPAEPVTPPSKAPEEAAKIKPEPEAPKPKAEPKKTKPEVRTPEPPKPEPPVPTPAPKEPEKKVPEEPSKKEVTAPPPPSVPQKVQKKPEEPQKKPAKVPVEEKIPEPPKAVKKPETHVVPPKEEPAQKDKALKPQQKPEKLPQKVPDEEVVLGIKPEKICETAPGKAEVKEKTPERVPEKVPETKHEDVPKMVTGKILEEPPEKRPEKIPEKPPQKRPEKITEKLPEKPPEKPSEKPQKKPLEKLPEKPPEKMPEKTVTERKPVKPPQKEAEEEEISRKKPPEKVPEKVEEVKPKKPAEKTSEGVSVRPLEKVGVKREVEETLQKAELEETLESVTDQFVPEVAKPEAQHLKSEDVPPQRGGLLHQDQMEPSVSLKPEEKIKISTEPAAGETEDKLKKPPSKPPTALSPEAATKGKKVEKVPVKDKELPPEPKKVKPAPPPEESKPKVGEALKRPEVAEKKIPPPEETKPVTITQPLVKAEEPTKVVPEEEQPALKDETKGPVQAPGGVQKEGQPAEEAGRGRGRGLKSKQTPSPGEGRGRGIKPGGRGPTPPEEPFAGFKLKAVPLKFIKKLQDIVLQEAESIGSSAMFECEVSPSTAITSWMKDGGNLRESPKHKFTSDGKDRKLNIIDVQLSDTGEYTCVAKNAGKEISCTAKLIVEELPVKWIKELEPETSAILGQPIYMTCELSKERDVIWKKNGEVLEKKQGKIQINIIGLQHSVTIQGSTLEDAGTYSCEVSGQEDVKTSTNVKVLEIIKDWIVKPLRDQHVKPKASATFKCELFRDTPNWKWLKGENEITPSDKVEIKKDGKELMLTIKNCQPDDVAEYTMEVEGRIYTAKLTLGEREAEILRPLASVEVIEKEDAIFETEISEEDVPGEWKLKGEVLTRSPTCDIQMEGTVRRLTLKNCQLDQAGEVSYQALNAVTTAMLNVKEIEMDFVVPLKEVSVPEKKQAKFECTITKDVTKVMWYKGADIITPDQKYDIIDDGKKHILVINCCKFDDEDEYRIEVLGKASTAKLTVEGIRLRFVTPLKDQTVKEGSTARFELELSHENIPVTWYKNDVKIHPSRTVVTHVDGKKHILEIKDVTLDDICQIKAEAKGIPSMANLTVIEGDPYFTVKLQDYTAVEKDQVVLDCELSKDVDVMWYHKEAEIKASKMVAIKAEGKRRTLIIKKVGDKDKGQYVCDCGTDKTTAELHIEARHIKVVRPMYGAEVSEGETIRFEVELSEDDVHGQWRLNGEVLSPSADVEIVEDGAKHTLVLYNCKVPQTGELVFTAANAKCSANLKVKELPVSFITPLADVHVYEKDDAKFELEISREPKSFRWLKGTQELSSDDKFEIQVDGKRHTLVVKSARYEDEAKYMFEAEDKRTSGKLIVKGIRLEFIKPIKDVTVKERETAEFSVELSHEKIPVVWYRNEVRLHPSKLVHMSEDEKVHTLAFKEVTIDDTSMIKVEAMGKTSEAMLTVLEGDLYFTVKLQNYTAVEKDEAVLSCELSKAAAEVKWFRDGNEIFSSKNVLFQSDGRKRMLVIRKTAKRDRGAYTCDCGTDKTTADLNIEERSIKVVRPLYSVEVTETETALFETQVSEDDVHATWKLKGETVHPSADVEIKEEGARHTLILFNCRMDMAGSVDFSAANAKSSAHLRVKGRVITLVRPLKNVTVTAGETATFQCELSYEDIAVEWFLGGTKLEPSDR</sequence>
<comment type="subcellular location">
    <subcellularLocation>
        <location evidence="1">Cytoplasm</location>
    </subcellularLocation>
</comment>
<comment type="caution">
    <text evidence="9">The sequence shown here is derived from an EMBL/GenBank/DDBJ whole genome shotgun (WGS) entry which is preliminary data.</text>
</comment>
<feature type="compositionally biased region" description="Basic and acidic residues" evidence="7">
    <location>
        <begin position="1324"/>
        <end position="1337"/>
    </location>
</feature>
<dbReference type="InterPro" id="IPR003598">
    <property type="entry name" value="Ig_sub2"/>
</dbReference>
<dbReference type="SMART" id="SM00408">
    <property type="entry name" value="IGc2"/>
    <property type="match status" value="12"/>
</dbReference>
<keyword evidence="5" id="KW-1015">Disulfide bond</keyword>
<dbReference type="InterPro" id="IPR040849">
    <property type="entry name" value="MyBP-C_THB"/>
</dbReference>
<feature type="compositionally biased region" description="Pro residues" evidence="7">
    <location>
        <begin position="979"/>
        <end position="991"/>
    </location>
</feature>
<dbReference type="InterPro" id="IPR036179">
    <property type="entry name" value="Ig-like_dom_sf"/>
</dbReference>
<dbReference type="PROSITE" id="PS50835">
    <property type="entry name" value="IG_LIKE"/>
    <property type="match status" value="12"/>
</dbReference>
<feature type="compositionally biased region" description="Basic and acidic residues" evidence="7">
    <location>
        <begin position="848"/>
        <end position="907"/>
    </location>
</feature>
<feature type="compositionally biased region" description="Basic and acidic residues" evidence="7">
    <location>
        <begin position="992"/>
        <end position="1026"/>
    </location>
</feature>
<feature type="domain" description="Ig-like" evidence="8">
    <location>
        <begin position="1546"/>
        <end position="1632"/>
    </location>
</feature>
<name>A0ABV0U2K7_9TELE</name>
<dbReference type="InterPro" id="IPR052385">
    <property type="entry name" value="Obscurin/Obscurin-like_Reg"/>
</dbReference>
<feature type="region of interest" description="Disordered" evidence="7">
    <location>
        <begin position="1306"/>
        <end position="1538"/>
    </location>
</feature>
<keyword evidence="10" id="KW-1185">Reference proteome</keyword>
<feature type="non-terminal residue" evidence="9">
    <location>
        <position position="2671"/>
    </location>
</feature>
<keyword evidence="4" id="KW-0677">Repeat</keyword>
<feature type="domain" description="Ig-like" evidence="8">
    <location>
        <begin position="1"/>
        <end position="66"/>
    </location>
</feature>
<dbReference type="Gene3D" id="2.60.40.10">
    <property type="entry name" value="Immunoglobulins"/>
    <property type="match status" value="20"/>
</dbReference>
<organism evidence="9 10">
    <name type="scientific">Ilyodon furcidens</name>
    <name type="common">goldbreast splitfin</name>
    <dbReference type="NCBI Taxonomy" id="33524"/>
    <lineage>
        <taxon>Eukaryota</taxon>
        <taxon>Metazoa</taxon>
        <taxon>Chordata</taxon>
        <taxon>Craniata</taxon>
        <taxon>Vertebrata</taxon>
        <taxon>Euteleostomi</taxon>
        <taxon>Actinopterygii</taxon>
        <taxon>Neopterygii</taxon>
        <taxon>Teleostei</taxon>
        <taxon>Neoteleostei</taxon>
        <taxon>Acanthomorphata</taxon>
        <taxon>Ovalentaria</taxon>
        <taxon>Atherinomorphae</taxon>
        <taxon>Cyprinodontiformes</taxon>
        <taxon>Goodeidae</taxon>
        <taxon>Ilyodon</taxon>
    </lineage>
</organism>
<evidence type="ECO:0000256" key="6">
    <source>
        <dbReference type="ARBA" id="ARBA00023319"/>
    </source>
</evidence>
<proteinExistence type="predicted"/>
<feature type="domain" description="Ig-like" evidence="8">
    <location>
        <begin position="170"/>
        <end position="259"/>
    </location>
</feature>
<feature type="compositionally biased region" description="Basic and acidic residues" evidence="7">
    <location>
        <begin position="1037"/>
        <end position="1052"/>
    </location>
</feature>
<evidence type="ECO:0000256" key="7">
    <source>
        <dbReference type="SAM" id="MobiDB-lite"/>
    </source>
</evidence>
<feature type="region of interest" description="Disordered" evidence="7">
    <location>
        <begin position="848"/>
        <end position="1288"/>
    </location>
</feature>
<reference evidence="9 10" key="1">
    <citation type="submission" date="2021-06" db="EMBL/GenBank/DDBJ databases">
        <authorList>
            <person name="Palmer J.M."/>
        </authorList>
    </citation>
    <scope>NUCLEOTIDE SEQUENCE [LARGE SCALE GENOMIC DNA]</scope>
    <source>
        <strain evidence="10">if_2019</strain>
        <tissue evidence="9">Muscle</tissue>
    </source>
</reference>
<dbReference type="SUPFAM" id="SSF48726">
    <property type="entry name" value="Immunoglobulin"/>
    <property type="match status" value="20"/>
</dbReference>
<evidence type="ECO:0000256" key="5">
    <source>
        <dbReference type="ARBA" id="ARBA00023157"/>
    </source>
</evidence>
<feature type="domain" description="Ig-like" evidence="8">
    <location>
        <begin position="74"/>
        <end position="163"/>
    </location>
</feature>
<dbReference type="EMBL" id="JAHRIQ010058161">
    <property type="protein sequence ID" value="MEQ2239417.1"/>
    <property type="molecule type" value="Genomic_DNA"/>
</dbReference>
<dbReference type="PANTHER" id="PTHR35971">
    <property type="entry name" value="SI:DKEY-31G6.6"/>
    <property type="match status" value="1"/>
</dbReference>
<feature type="domain" description="Ig-like" evidence="8">
    <location>
        <begin position="1643"/>
        <end position="1731"/>
    </location>
</feature>
<accession>A0ABV0U2K7</accession>
<feature type="compositionally biased region" description="Basic and acidic residues" evidence="7">
    <location>
        <begin position="1092"/>
        <end position="1127"/>
    </location>
</feature>
<feature type="domain" description="Ig-like" evidence="8">
    <location>
        <begin position="659"/>
        <end position="751"/>
    </location>
</feature>
<dbReference type="CDD" id="cd00096">
    <property type="entry name" value="Ig"/>
    <property type="match status" value="6"/>
</dbReference>